<dbReference type="GO" id="GO:0008410">
    <property type="term" value="F:CoA-transferase activity"/>
    <property type="evidence" value="ECO:0007669"/>
    <property type="project" value="InterPro"/>
</dbReference>
<organism evidence="3 4">
    <name type="scientific">Salipaludibacillus agaradhaerens</name>
    <name type="common">Bacillus agaradhaerens</name>
    <dbReference type="NCBI Taxonomy" id="76935"/>
    <lineage>
        <taxon>Bacteria</taxon>
        <taxon>Bacillati</taxon>
        <taxon>Bacillota</taxon>
        <taxon>Bacilli</taxon>
        <taxon>Bacillales</taxon>
        <taxon>Bacillaceae</taxon>
    </lineage>
</organism>
<dbReference type="InterPro" id="IPR012792">
    <property type="entry name" value="3-oxoacid_CoA-transf_A"/>
</dbReference>
<keyword evidence="4" id="KW-1185">Reference proteome</keyword>
<proteinExistence type="inferred from homology"/>
<dbReference type="InterPro" id="IPR004163">
    <property type="entry name" value="CoA_transf_BS"/>
</dbReference>
<gene>
    <name evidence="3" type="ORF">HXA33_14205</name>
</gene>
<dbReference type="PANTHER" id="PTHR13707">
    <property type="entry name" value="KETOACID-COENZYME A TRANSFERASE"/>
    <property type="match status" value="1"/>
</dbReference>
<sequence length="230" mass="24807">MVKVISLIEAVSKIHDGDTLMVGGFMTNGSPENLIDTLVERNIQNLTLICNDTGFINKGIGKLVCNQQLTKIITSHIGTNKETGRQMMAGETEVTLVPQGTLAEQIRAAGFGLGGVLTPTGIGTRVEDNKQTLTLDGKKYLVERPLKADIALLYASKVDRFGNMIYYGSTNNFNDVMASAATVTIVEAEEIVEVGEISPHEVMTPGIFVDYIVRGGGADHDERTEAIFDS</sequence>
<dbReference type="RefSeq" id="WP_257822093.1">
    <property type="nucleotide sequence ID" value="NZ_JABXYM010000001.1"/>
</dbReference>
<protein>
    <submittedName>
        <fullName evidence="3">CoA transferase subunit A</fullName>
    </submittedName>
</protein>
<dbReference type="PANTHER" id="PTHR13707:SF60">
    <property type="entry name" value="ACETATE COA-TRANSFERASE SUBUNIT ALPHA"/>
    <property type="match status" value="1"/>
</dbReference>
<dbReference type="Pfam" id="PF01144">
    <property type="entry name" value="CoA_trans"/>
    <property type="match status" value="1"/>
</dbReference>
<evidence type="ECO:0000313" key="3">
    <source>
        <dbReference type="EMBL" id="MCR6097701.1"/>
    </source>
</evidence>
<dbReference type="AlphaFoldDB" id="A0A9Q4B3M0"/>
<evidence type="ECO:0000256" key="2">
    <source>
        <dbReference type="ARBA" id="ARBA00022679"/>
    </source>
</evidence>
<comment type="similarity">
    <text evidence="1">Belongs to the 3-oxoacid CoA-transferase subunit A family.</text>
</comment>
<dbReference type="EMBL" id="JABXYM010000001">
    <property type="protein sequence ID" value="MCR6097701.1"/>
    <property type="molecule type" value="Genomic_DNA"/>
</dbReference>
<dbReference type="NCBIfam" id="TIGR02429">
    <property type="entry name" value="pcaI_scoA_fam"/>
    <property type="match status" value="1"/>
</dbReference>
<accession>A0A9Q4B3M0</accession>
<dbReference type="InterPro" id="IPR004165">
    <property type="entry name" value="CoA_trans_fam_I"/>
</dbReference>
<comment type="caution">
    <text evidence="3">The sequence shown here is derived from an EMBL/GenBank/DDBJ whole genome shotgun (WGS) entry which is preliminary data.</text>
</comment>
<dbReference type="Proteomes" id="UP001057753">
    <property type="component" value="Unassembled WGS sequence"/>
</dbReference>
<keyword evidence="2 3" id="KW-0808">Transferase</keyword>
<reference evidence="3" key="1">
    <citation type="submission" date="2020-06" db="EMBL/GenBank/DDBJ databases">
        <title>Insight into the genomes of haloalkaliphilic bacilli from Kenyan soda lakes.</title>
        <authorList>
            <person name="Mwirichia R."/>
            <person name="Villamizar G.C."/>
            <person name="Poehlein A."/>
            <person name="Mugweru J."/>
            <person name="Kipnyargis A."/>
            <person name="Kiplimo D."/>
            <person name="Orwa P."/>
            <person name="Daniel R."/>
        </authorList>
    </citation>
    <scope>NUCLEOTIDE SEQUENCE</scope>
    <source>
        <strain evidence="3">B1096_S55</strain>
    </source>
</reference>
<dbReference type="SUPFAM" id="SSF100950">
    <property type="entry name" value="NagB/RpiA/CoA transferase-like"/>
    <property type="match status" value="1"/>
</dbReference>
<name>A0A9Q4B3M0_SALAG</name>
<evidence type="ECO:0000256" key="1">
    <source>
        <dbReference type="ARBA" id="ARBA00005612"/>
    </source>
</evidence>
<dbReference type="PROSITE" id="PS01273">
    <property type="entry name" value="COA_TRANSF_1"/>
    <property type="match status" value="1"/>
</dbReference>
<dbReference type="SMART" id="SM00882">
    <property type="entry name" value="CoA_trans"/>
    <property type="match status" value="1"/>
</dbReference>
<dbReference type="Gene3D" id="3.40.1080.10">
    <property type="entry name" value="Glutaconate Coenzyme A-transferase"/>
    <property type="match status" value="1"/>
</dbReference>
<evidence type="ECO:0000313" key="4">
    <source>
        <dbReference type="Proteomes" id="UP001057753"/>
    </source>
</evidence>
<dbReference type="InterPro" id="IPR037171">
    <property type="entry name" value="NagB/RpiA_transferase-like"/>
</dbReference>